<dbReference type="PROSITE" id="PS51257">
    <property type="entry name" value="PROKAR_LIPOPROTEIN"/>
    <property type="match status" value="1"/>
</dbReference>
<accession>A0ABP6LWU0</accession>
<evidence type="ECO:0000313" key="1">
    <source>
        <dbReference type="EMBL" id="GAA3058493.1"/>
    </source>
</evidence>
<proteinExistence type="predicted"/>
<gene>
    <name evidence="1" type="ORF">GCM10010529_10350</name>
</gene>
<name>A0ABP6LWU0_9MICC</name>
<dbReference type="Gene3D" id="3.40.190.10">
    <property type="entry name" value="Periplasmic binding protein-like II"/>
    <property type="match status" value="2"/>
</dbReference>
<dbReference type="InterPro" id="IPR050490">
    <property type="entry name" value="Bact_solute-bd_prot1"/>
</dbReference>
<evidence type="ECO:0000313" key="2">
    <source>
        <dbReference type="Proteomes" id="UP001500236"/>
    </source>
</evidence>
<dbReference type="Pfam" id="PF13416">
    <property type="entry name" value="SBP_bac_8"/>
    <property type="match status" value="1"/>
</dbReference>
<sequence length="431" mass="46757">MPRHVSHPFSPRGLQSVAACGIGALVLTSCSAGGAGTADGDVDLRFSWWGSGLRVEQTEAIIDAFEQEHPHISIEGSYSDFGGHWEQLATQTAGGDAPDIIQMDDKYLREYADRGALLDLTDVDTSGIDQDAVDNGRTEDGLFGITTGINRLALGANPELFAEAGVEMPDDETWTWEDFAAITEELSANLDDAYGTNETNEPGGFQVWLRQQGQHLTTDEGELGFEVDDLAEYYDYWLELLHAGAMPAAGVMAENRGADPEQQLIHTGRVALAPMWTSSLAGISESAGVDMELLRFPSLTGSAENNGLWYKSSMFLSASSQTEHPEEAQLFIDFMVSDVDAGLLGLTDRGLPANPAVREAVLDAIDGQDLVSAEFIADIEDELAGPEPVPALGFSALQEIMMRYEDELYFERLTPQEAAERVHQEMEGVLD</sequence>
<reference evidence="2" key="1">
    <citation type="journal article" date="2019" name="Int. J. Syst. Evol. Microbiol.">
        <title>The Global Catalogue of Microorganisms (GCM) 10K type strain sequencing project: providing services to taxonomists for standard genome sequencing and annotation.</title>
        <authorList>
            <consortium name="The Broad Institute Genomics Platform"/>
            <consortium name="The Broad Institute Genome Sequencing Center for Infectious Disease"/>
            <person name="Wu L."/>
            <person name="Ma J."/>
        </authorList>
    </citation>
    <scope>NUCLEOTIDE SEQUENCE [LARGE SCALE GENOMIC DNA]</scope>
    <source>
        <strain evidence="2">JCM 14309</strain>
    </source>
</reference>
<protein>
    <submittedName>
        <fullName evidence="1">Extracellular solute-binding protein</fullName>
    </submittedName>
</protein>
<dbReference type="PANTHER" id="PTHR43649:SF11">
    <property type="entry name" value="ABC TRANSPORTER SUBSTRATE-BINDING PROTEIN YESO-RELATED"/>
    <property type="match status" value="1"/>
</dbReference>
<dbReference type="RefSeq" id="WP_344684781.1">
    <property type="nucleotide sequence ID" value="NZ_BAAAVT010000005.1"/>
</dbReference>
<keyword evidence="2" id="KW-1185">Reference proteome</keyword>
<dbReference type="Proteomes" id="UP001500236">
    <property type="component" value="Unassembled WGS sequence"/>
</dbReference>
<dbReference type="EMBL" id="BAAAVT010000005">
    <property type="protein sequence ID" value="GAA3058493.1"/>
    <property type="molecule type" value="Genomic_DNA"/>
</dbReference>
<comment type="caution">
    <text evidence="1">The sequence shown here is derived from an EMBL/GenBank/DDBJ whole genome shotgun (WGS) entry which is preliminary data.</text>
</comment>
<dbReference type="PANTHER" id="PTHR43649">
    <property type="entry name" value="ARABINOSE-BINDING PROTEIN-RELATED"/>
    <property type="match status" value="1"/>
</dbReference>
<dbReference type="SUPFAM" id="SSF53850">
    <property type="entry name" value="Periplasmic binding protein-like II"/>
    <property type="match status" value="1"/>
</dbReference>
<organism evidence="1 2">
    <name type="scientific">Nesterenkonia aethiopica</name>
    <dbReference type="NCBI Taxonomy" id="269144"/>
    <lineage>
        <taxon>Bacteria</taxon>
        <taxon>Bacillati</taxon>
        <taxon>Actinomycetota</taxon>
        <taxon>Actinomycetes</taxon>
        <taxon>Micrococcales</taxon>
        <taxon>Micrococcaceae</taxon>
        <taxon>Nesterenkonia</taxon>
    </lineage>
</organism>
<dbReference type="InterPro" id="IPR006059">
    <property type="entry name" value="SBP"/>
</dbReference>